<feature type="transmembrane region" description="Helical" evidence="1">
    <location>
        <begin position="321"/>
        <end position="339"/>
    </location>
</feature>
<protein>
    <recommendedName>
        <fullName evidence="4">DUF2029 domain-containing protein</fullName>
    </recommendedName>
</protein>
<feature type="transmembrane region" description="Helical" evidence="1">
    <location>
        <begin position="130"/>
        <end position="149"/>
    </location>
</feature>
<keyword evidence="1" id="KW-0812">Transmembrane</keyword>
<feature type="transmembrane region" description="Helical" evidence="1">
    <location>
        <begin position="296"/>
        <end position="315"/>
    </location>
</feature>
<reference evidence="2 3" key="1">
    <citation type="submission" date="2019-07" db="EMBL/GenBank/DDBJ databases">
        <title>Description of 53C-WASEF.</title>
        <authorList>
            <person name="Pitt A."/>
            <person name="Hahn M.W."/>
        </authorList>
    </citation>
    <scope>NUCLEOTIDE SEQUENCE [LARGE SCALE GENOMIC DNA]</scope>
    <source>
        <strain evidence="2 3">53C-WASEF</strain>
    </source>
</reference>
<accession>A0A556QRT7</accession>
<dbReference type="EMBL" id="VMBG01000001">
    <property type="protein sequence ID" value="TSJ79356.1"/>
    <property type="molecule type" value="Genomic_DNA"/>
</dbReference>
<feature type="transmembrane region" description="Helical" evidence="1">
    <location>
        <begin position="20"/>
        <end position="37"/>
    </location>
</feature>
<keyword evidence="3" id="KW-1185">Reference proteome</keyword>
<dbReference type="RefSeq" id="WP_144229828.1">
    <property type="nucleotide sequence ID" value="NZ_CBCRVV010000007.1"/>
</dbReference>
<feature type="transmembrane region" description="Helical" evidence="1">
    <location>
        <begin position="351"/>
        <end position="373"/>
    </location>
</feature>
<evidence type="ECO:0008006" key="4">
    <source>
        <dbReference type="Google" id="ProtNLM"/>
    </source>
</evidence>
<sequence length="486" mass="52550">MTAPPIVPACANGSASSVKIVLIASAVLILGLLWTWINYCAFPSLSWNECRLTPSFMVAAGANTYPAPNEGPVTTWIYGPVPLLLQLPATFAPSALSALLIAGALNLLYVLAPIWFVIRALGRDEILTTQLTALGLALAAWPSASLSFIQADNQAVSLGLLSLVILHPANASKDGRRLWLAAGAATLSLWCKPTELGPVLAQLIWISCHQRLSGLIAHIGRCLATGAAAGVVFLLAFGAPGLIYNMFVIPSRIPFENIWSKATHPLYFSSTIMCVFVPLLILGLVGKKVFNTERPLFLYSLAFLVSLPFNLLGFATVGGNINSLHGYLYLIPITAIWLARTLGRSINIPSWGVLMASLIIFGFQIVLLGNFSIKPQTELPKQGEAIAAQLEGLVYFPWNPLITYFTDKTFYHADDGLATRSLIGSPVIGTALSTHLPPRLCVVAYPRFLVKGFYRSYCLPSYAKEDLFGLWTLFSWPPPADVHSTP</sequence>
<name>A0A556QRT7_9BACT</name>
<proteinExistence type="predicted"/>
<evidence type="ECO:0000256" key="1">
    <source>
        <dbReference type="SAM" id="Phobius"/>
    </source>
</evidence>
<evidence type="ECO:0000313" key="3">
    <source>
        <dbReference type="Proteomes" id="UP000315648"/>
    </source>
</evidence>
<organism evidence="2 3">
    <name type="scientific">Rariglobus hedericola</name>
    <dbReference type="NCBI Taxonomy" id="2597822"/>
    <lineage>
        <taxon>Bacteria</taxon>
        <taxon>Pseudomonadati</taxon>
        <taxon>Verrucomicrobiota</taxon>
        <taxon>Opitutia</taxon>
        <taxon>Opitutales</taxon>
        <taxon>Opitutaceae</taxon>
        <taxon>Rariglobus</taxon>
    </lineage>
</organism>
<dbReference type="AlphaFoldDB" id="A0A556QRT7"/>
<gene>
    <name evidence="2" type="ORF">FPL22_08720</name>
</gene>
<keyword evidence="1" id="KW-0472">Membrane</keyword>
<keyword evidence="1" id="KW-1133">Transmembrane helix</keyword>
<comment type="caution">
    <text evidence="2">The sequence shown here is derived from an EMBL/GenBank/DDBJ whole genome shotgun (WGS) entry which is preliminary data.</text>
</comment>
<feature type="transmembrane region" description="Helical" evidence="1">
    <location>
        <begin position="222"/>
        <end position="246"/>
    </location>
</feature>
<feature type="transmembrane region" description="Helical" evidence="1">
    <location>
        <begin position="95"/>
        <end position="118"/>
    </location>
</feature>
<evidence type="ECO:0000313" key="2">
    <source>
        <dbReference type="EMBL" id="TSJ79356.1"/>
    </source>
</evidence>
<dbReference type="Proteomes" id="UP000315648">
    <property type="component" value="Unassembled WGS sequence"/>
</dbReference>
<feature type="transmembrane region" description="Helical" evidence="1">
    <location>
        <begin position="266"/>
        <end position="284"/>
    </location>
</feature>